<dbReference type="InterPro" id="IPR041698">
    <property type="entry name" value="Methyltransf_25"/>
</dbReference>
<protein>
    <submittedName>
        <fullName evidence="4">Class I SAM-dependent methyltransferase</fullName>
    </submittedName>
</protein>
<dbReference type="Proteomes" id="UP001199916">
    <property type="component" value="Unassembled WGS sequence"/>
</dbReference>
<gene>
    <name evidence="4" type="ORF">LQV63_30735</name>
</gene>
<dbReference type="RefSeq" id="WP_233699513.1">
    <property type="nucleotide sequence ID" value="NZ_JAJNBZ010000061.1"/>
</dbReference>
<name>A0ABS8YP71_9BACL</name>
<keyword evidence="1 4" id="KW-0489">Methyltransferase</keyword>
<proteinExistence type="predicted"/>
<dbReference type="GO" id="GO:0008168">
    <property type="term" value="F:methyltransferase activity"/>
    <property type="evidence" value="ECO:0007669"/>
    <property type="project" value="UniProtKB-KW"/>
</dbReference>
<evidence type="ECO:0000259" key="3">
    <source>
        <dbReference type="Pfam" id="PF13649"/>
    </source>
</evidence>
<dbReference type="CDD" id="cd02440">
    <property type="entry name" value="AdoMet_MTases"/>
    <property type="match status" value="1"/>
</dbReference>
<dbReference type="SUPFAM" id="SSF53335">
    <property type="entry name" value="S-adenosyl-L-methionine-dependent methyltransferases"/>
    <property type="match status" value="1"/>
</dbReference>
<dbReference type="Pfam" id="PF13649">
    <property type="entry name" value="Methyltransf_25"/>
    <property type="match status" value="1"/>
</dbReference>
<organism evidence="4 5">
    <name type="scientific">Paenibacillus profundus</name>
    <dbReference type="NCBI Taxonomy" id="1173085"/>
    <lineage>
        <taxon>Bacteria</taxon>
        <taxon>Bacillati</taxon>
        <taxon>Bacillota</taxon>
        <taxon>Bacilli</taxon>
        <taxon>Bacillales</taxon>
        <taxon>Paenibacillaceae</taxon>
        <taxon>Paenibacillus</taxon>
    </lineage>
</organism>
<accession>A0ABS8YP71</accession>
<keyword evidence="2" id="KW-0808">Transferase</keyword>
<comment type="caution">
    <text evidence="4">The sequence shown here is derived from an EMBL/GenBank/DDBJ whole genome shotgun (WGS) entry which is preliminary data.</text>
</comment>
<dbReference type="EMBL" id="JAJNBZ010000061">
    <property type="protein sequence ID" value="MCE5173608.1"/>
    <property type="molecule type" value="Genomic_DNA"/>
</dbReference>
<dbReference type="PANTHER" id="PTHR43861">
    <property type="entry name" value="TRANS-ACONITATE 2-METHYLTRANSFERASE-RELATED"/>
    <property type="match status" value="1"/>
</dbReference>
<dbReference type="InterPro" id="IPR029063">
    <property type="entry name" value="SAM-dependent_MTases_sf"/>
</dbReference>
<reference evidence="4 5" key="1">
    <citation type="submission" date="2021-11" db="EMBL/GenBank/DDBJ databases">
        <title>Draft genome sequence of Paenibacillus profundus YoMME, a new Gram-positive bacteria with exoelectrogenic properties.</title>
        <authorList>
            <person name="Hubenova Y."/>
            <person name="Hubenova E."/>
            <person name="Manasiev Y."/>
            <person name="Peykov S."/>
            <person name="Mitov M."/>
        </authorList>
    </citation>
    <scope>NUCLEOTIDE SEQUENCE [LARGE SCALE GENOMIC DNA]</scope>
    <source>
        <strain evidence="4 5">YoMME</strain>
    </source>
</reference>
<evidence type="ECO:0000256" key="1">
    <source>
        <dbReference type="ARBA" id="ARBA00022603"/>
    </source>
</evidence>
<evidence type="ECO:0000313" key="5">
    <source>
        <dbReference type="Proteomes" id="UP001199916"/>
    </source>
</evidence>
<feature type="domain" description="Methyltransferase" evidence="3">
    <location>
        <begin position="48"/>
        <end position="144"/>
    </location>
</feature>
<evidence type="ECO:0000313" key="4">
    <source>
        <dbReference type="EMBL" id="MCE5173608.1"/>
    </source>
</evidence>
<sequence length="217" mass="24905">MSQKEYIPAMKFHWLTPIYDPLLKRGMKEAKFKSHLIHQADLRPGQRVLDLACGTGTLTLMIKQAQLEAEIIGLDADPEVLAIAKTKAEQNQLDITFQKGMSLDLPFPEAHLDHIFSSLFFHHLTLEMKRKTLEELLRTLRPGGKINIIDFEKPQNLWMRIAFLPIQLLDGFETTKDHAKGILPQLFRESGFEHVQQTGQFATIFGTLRSYRAQKPE</sequence>
<keyword evidence="5" id="KW-1185">Reference proteome</keyword>
<dbReference type="GO" id="GO:0032259">
    <property type="term" value="P:methylation"/>
    <property type="evidence" value="ECO:0007669"/>
    <property type="project" value="UniProtKB-KW"/>
</dbReference>
<dbReference type="PANTHER" id="PTHR43861:SF1">
    <property type="entry name" value="TRANS-ACONITATE 2-METHYLTRANSFERASE"/>
    <property type="match status" value="1"/>
</dbReference>
<dbReference type="Gene3D" id="3.40.50.150">
    <property type="entry name" value="Vaccinia Virus protein VP39"/>
    <property type="match status" value="1"/>
</dbReference>
<evidence type="ECO:0000256" key="2">
    <source>
        <dbReference type="ARBA" id="ARBA00022679"/>
    </source>
</evidence>